<dbReference type="PANTHER" id="PTHR34584">
    <property type="entry name" value="NA(+)/H(+) ANTIPORTER SUBUNIT E1"/>
    <property type="match status" value="1"/>
</dbReference>
<name>A0A0A3IR09_9BACI</name>
<dbReference type="AlphaFoldDB" id="A0A0A3IR09"/>
<dbReference type="STRING" id="1220589.CD32_04080"/>
<evidence type="ECO:0000313" key="10">
    <source>
        <dbReference type="Proteomes" id="UP000030437"/>
    </source>
</evidence>
<accession>A0A0A3IR09</accession>
<evidence type="ECO:0000256" key="6">
    <source>
        <dbReference type="ARBA" id="ARBA00022989"/>
    </source>
</evidence>
<dbReference type="eggNOG" id="COG1863">
    <property type="taxonomic scope" value="Bacteria"/>
</dbReference>
<dbReference type="NCBIfam" id="NF006517">
    <property type="entry name" value="PRK08965.1-1"/>
    <property type="match status" value="1"/>
</dbReference>
<dbReference type="RefSeq" id="WP_036151549.1">
    <property type="nucleotide sequence ID" value="NZ_AVCX01000015.1"/>
</dbReference>
<dbReference type="GO" id="GO:0015297">
    <property type="term" value="F:antiporter activity"/>
    <property type="evidence" value="ECO:0007669"/>
    <property type="project" value="UniProtKB-KW"/>
</dbReference>
<dbReference type="GO" id="GO:0008324">
    <property type="term" value="F:monoatomic cation transmembrane transporter activity"/>
    <property type="evidence" value="ECO:0007669"/>
    <property type="project" value="InterPro"/>
</dbReference>
<keyword evidence="5 8" id="KW-0812">Transmembrane</keyword>
<sequence>MLGQFVLNLFIAALWFLLKDDPQADFSTFVAGFLVGIVILYAMHRFFGTRFYLQRVEKIIKLILIFIRELILSSMSVLRYVLSPKLNITPGIFTYETKLEGDWQITALALLLTLTPGSVVMEVSEKGNLFYIHAMDLEEAKDSIVRSIGKFEQAILEVTRND</sequence>
<keyword evidence="4" id="KW-1003">Cell membrane</keyword>
<evidence type="ECO:0000256" key="1">
    <source>
        <dbReference type="ARBA" id="ARBA00004651"/>
    </source>
</evidence>
<keyword evidence="7 8" id="KW-0472">Membrane</keyword>
<comment type="caution">
    <text evidence="9">The sequence shown here is derived from an EMBL/GenBank/DDBJ whole genome shotgun (WGS) entry which is preliminary data.</text>
</comment>
<dbReference type="GO" id="GO:0005886">
    <property type="term" value="C:plasma membrane"/>
    <property type="evidence" value="ECO:0007669"/>
    <property type="project" value="UniProtKB-SubCell"/>
</dbReference>
<feature type="transmembrane region" description="Helical" evidence="8">
    <location>
        <begin position="29"/>
        <end position="47"/>
    </location>
</feature>
<evidence type="ECO:0000256" key="4">
    <source>
        <dbReference type="ARBA" id="ARBA00022475"/>
    </source>
</evidence>
<protein>
    <submittedName>
        <fullName evidence="9">Monovalent cation/H+ antiporter subunit E</fullName>
    </submittedName>
</protein>
<keyword evidence="3" id="KW-0813">Transport</keyword>
<dbReference type="PIRSF" id="PIRSF019239">
    <property type="entry name" value="MrpE"/>
    <property type="match status" value="1"/>
</dbReference>
<gene>
    <name evidence="9" type="ORF">CD32_04080</name>
</gene>
<evidence type="ECO:0000256" key="7">
    <source>
        <dbReference type="ARBA" id="ARBA00023136"/>
    </source>
</evidence>
<dbReference type="EMBL" id="JPVP01000048">
    <property type="protein sequence ID" value="KGR87214.1"/>
    <property type="molecule type" value="Genomic_DNA"/>
</dbReference>
<dbReference type="Pfam" id="PF01899">
    <property type="entry name" value="MNHE"/>
    <property type="match status" value="1"/>
</dbReference>
<keyword evidence="10" id="KW-1185">Reference proteome</keyword>
<evidence type="ECO:0000256" key="3">
    <source>
        <dbReference type="ARBA" id="ARBA00022449"/>
    </source>
</evidence>
<keyword evidence="6 8" id="KW-1133">Transmembrane helix</keyword>
<dbReference type="OrthoDB" id="9800498at2"/>
<evidence type="ECO:0000313" key="9">
    <source>
        <dbReference type="EMBL" id="KGR87214.1"/>
    </source>
</evidence>
<comment type="similarity">
    <text evidence="2">Belongs to the CPA3 antiporters (TC 2.A.63) subunit E family.</text>
</comment>
<comment type="subcellular location">
    <subcellularLocation>
        <location evidence="1">Cell membrane</location>
        <topology evidence="1">Multi-pass membrane protein</topology>
    </subcellularLocation>
</comment>
<dbReference type="InterPro" id="IPR002758">
    <property type="entry name" value="Cation_antiport_E"/>
</dbReference>
<dbReference type="PANTHER" id="PTHR34584:SF1">
    <property type="entry name" value="NA(+)_H(+) ANTIPORTER SUBUNIT E1"/>
    <property type="match status" value="1"/>
</dbReference>
<proteinExistence type="inferred from homology"/>
<evidence type="ECO:0000256" key="2">
    <source>
        <dbReference type="ARBA" id="ARBA00006228"/>
    </source>
</evidence>
<keyword evidence="3" id="KW-0050">Antiport</keyword>
<reference evidence="9 10" key="1">
    <citation type="submission" date="2014-02" db="EMBL/GenBank/DDBJ databases">
        <title>Draft genome sequence of Lysinibacillus odysseyi NBRC 100172.</title>
        <authorList>
            <person name="Zhang F."/>
            <person name="Wang G."/>
            <person name="Zhang L."/>
        </authorList>
    </citation>
    <scope>NUCLEOTIDE SEQUENCE [LARGE SCALE GENOMIC DNA]</scope>
    <source>
        <strain evidence="9 10">NBRC 100172</strain>
    </source>
</reference>
<dbReference type="Proteomes" id="UP000030437">
    <property type="component" value="Unassembled WGS sequence"/>
</dbReference>
<evidence type="ECO:0000256" key="8">
    <source>
        <dbReference type="SAM" id="Phobius"/>
    </source>
</evidence>
<evidence type="ECO:0000256" key="5">
    <source>
        <dbReference type="ARBA" id="ARBA00022692"/>
    </source>
</evidence>
<organism evidence="9 10">
    <name type="scientific">Lysinibacillus odysseyi 34hs-1 = NBRC 100172</name>
    <dbReference type="NCBI Taxonomy" id="1220589"/>
    <lineage>
        <taxon>Bacteria</taxon>
        <taxon>Bacillati</taxon>
        <taxon>Bacillota</taxon>
        <taxon>Bacilli</taxon>
        <taxon>Bacillales</taxon>
        <taxon>Bacillaceae</taxon>
        <taxon>Lysinibacillus</taxon>
    </lineage>
</organism>